<comment type="caution">
    <text evidence="1">The sequence shown here is derived from an EMBL/GenBank/DDBJ whole genome shotgun (WGS) entry which is preliminary data.</text>
</comment>
<reference evidence="1 2" key="1">
    <citation type="submission" date="2018-11" db="EMBL/GenBank/DDBJ databases">
        <authorList>
            <person name="Mardanov A.V."/>
            <person name="Ravin N.V."/>
            <person name="Dedysh S.N."/>
        </authorList>
    </citation>
    <scope>NUCLEOTIDE SEQUENCE [LARGE SCALE GENOMIC DNA]</scope>
    <source>
        <strain evidence="1 2">AF10</strain>
    </source>
</reference>
<keyword evidence="2" id="KW-1185">Reference proteome</keyword>
<organism evidence="1 2">
    <name type="scientific">Granulicella sibirica</name>
    <dbReference type="NCBI Taxonomy" id="2479048"/>
    <lineage>
        <taxon>Bacteria</taxon>
        <taxon>Pseudomonadati</taxon>
        <taxon>Acidobacteriota</taxon>
        <taxon>Terriglobia</taxon>
        <taxon>Terriglobales</taxon>
        <taxon>Acidobacteriaceae</taxon>
        <taxon>Granulicella</taxon>
    </lineage>
</organism>
<gene>
    <name evidence="1" type="ORF">GRAN_2279</name>
</gene>
<name>A0A4Q0TAE7_9BACT</name>
<reference evidence="2" key="2">
    <citation type="submission" date="2019-02" db="EMBL/GenBank/DDBJ databases">
        <title>Granulicella sibirica sp. nov., a psychrotolerant acidobacterium isolated from an organic soil layer in forested tundra, West Siberia.</title>
        <authorList>
            <person name="Oshkin I.Y."/>
            <person name="Kulichevskaya I.S."/>
            <person name="Rijpstra W.I.C."/>
            <person name="Sinninghe Damste J.S."/>
            <person name="Rakitin A.L."/>
            <person name="Ravin N.V."/>
            <person name="Dedysh S.N."/>
        </authorList>
    </citation>
    <scope>NUCLEOTIDE SEQUENCE [LARGE SCALE GENOMIC DNA]</scope>
    <source>
        <strain evidence="2">AF10</strain>
    </source>
</reference>
<evidence type="ECO:0000313" key="2">
    <source>
        <dbReference type="Proteomes" id="UP000289437"/>
    </source>
</evidence>
<evidence type="ECO:0000313" key="1">
    <source>
        <dbReference type="EMBL" id="RXH58969.1"/>
    </source>
</evidence>
<accession>A0A4Q0TAE7</accession>
<proteinExistence type="predicted"/>
<dbReference type="Proteomes" id="UP000289437">
    <property type="component" value="Unassembled WGS sequence"/>
</dbReference>
<dbReference type="EMBL" id="RDSM01000001">
    <property type="protein sequence ID" value="RXH58969.1"/>
    <property type="molecule type" value="Genomic_DNA"/>
</dbReference>
<dbReference type="AlphaFoldDB" id="A0A4Q0TAE7"/>
<protein>
    <submittedName>
        <fullName evidence="1">Uncharacterized protein</fullName>
    </submittedName>
</protein>
<sequence length="41" mass="4625">MGVFDKIFGHPARPTKAIAPEGLWFGSIMEELSMDFRKRSA</sequence>